<dbReference type="CTD" id="56159"/>
<protein>
    <submittedName>
        <fullName evidence="2">Testis-expressed protein 11</fullName>
    </submittedName>
</protein>
<dbReference type="PANTHER" id="PTHR47083:SF1">
    <property type="entry name" value="TESTIS-EXPRESSED PROTEIN 11"/>
    <property type="match status" value="1"/>
</dbReference>
<dbReference type="KEGG" id="bmus:118888142"/>
<keyword evidence="1" id="KW-1185">Reference proteome</keyword>
<evidence type="ECO:0000313" key="1">
    <source>
        <dbReference type="Proteomes" id="UP000694857"/>
    </source>
</evidence>
<dbReference type="Proteomes" id="UP000694857">
    <property type="component" value="Chromosome X"/>
</dbReference>
<sequence>MDAADVRFMDFKEIVENLIVEDSSFMVCEAIDRLFADIAIINSEFMAEIQDSELEEMAVNLWNWAVTKKTALGLSEEQIAKVQHVACKLQCMCEGSAASEEAIRRQILVSPN</sequence>
<dbReference type="InterPro" id="IPR042861">
    <property type="entry name" value="TEX11"/>
</dbReference>
<reference evidence="2" key="1">
    <citation type="submission" date="2025-08" db="UniProtKB">
        <authorList>
            <consortium name="RefSeq"/>
        </authorList>
    </citation>
    <scope>IDENTIFICATION</scope>
    <source>
        <tissue evidence="2">Epidermis and Blubber</tissue>
    </source>
</reference>
<organism evidence="1 2">
    <name type="scientific">Balaenoptera musculus</name>
    <name type="common">Blue whale</name>
    <dbReference type="NCBI Taxonomy" id="9771"/>
    <lineage>
        <taxon>Eukaryota</taxon>
        <taxon>Metazoa</taxon>
        <taxon>Chordata</taxon>
        <taxon>Craniata</taxon>
        <taxon>Vertebrata</taxon>
        <taxon>Euteleostomi</taxon>
        <taxon>Mammalia</taxon>
        <taxon>Eutheria</taxon>
        <taxon>Laurasiatheria</taxon>
        <taxon>Artiodactyla</taxon>
        <taxon>Whippomorpha</taxon>
        <taxon>Cetacea</taxon>
        <taxon>Mysticeti</taxon>
        <taxon>Balaenopteridae</taxon>
        <taxon>Balaenoptera</taxon>
    </lineage>
</organism>
<dbReference type="AlphaFoldDB" id="A0A8B8WCU3"/>
<evidence type="ECO:0000313" key="2">
    <source>
        <dbReference type="RefSeq" id="XP_036694966.1"/>
    </source>
</evidence>
<dbReference type="PANTHER" id="PTHR47083">
    <property type="entry name" value="TESTIS-EXPRESSED PROTEIN 11"/>
    <property type="match status" value="1"/>
</dbReference>
<dbReference type="GO" id="GO:0007060">
    <property type="term" value="P:male meiosis chromosome segregation"/>
    <property type="evidence" value="ECO:0007669"/>
    <property type="project" value="TreeGrafter"/>
</dbReference>
<dbReference type="GO" id="GO:0007130">
    <property type="term" value="P:synaptonemal complex assembly"/>
    <property type="evidence" value="ECO:0007669"/>
    <property type="project" value="TreeGrafter"/>
</dbReference>
<dbReference type="GeneID" id="118888142"/>
<dbReference type="OrthoDB" id="65716at2759"/>
<accession>A0A8B8WCU3</accession>
<dbReference type="GO" id="GO:0000801">
    <property type="term" value="C:central element"/>
    <property type="evidence" value="ECO:0007669"/>
    <property type="project" value="TreeGrafter"/>
</dbReference>
<gene>
    <name evidence="2" type="primary">TEX11</name>
</gene>
<dbReference type="GO" id="GO:0007131">
    <property type="term" value="P:reciprocal meiotic recombination"/>
    <property type="evidence" value="ECO:0007669"/>
    <property type="project" value="TreeGrafter"/>
</dbReference>
<name>A0A8B8WCU3_BALMU</name>
<dbReference type="RefSeq" id="XP_036694966.1">
    <property type="nucleotide sequence ID" value="XM_036839071.1"/>
</dbReference>
<proteinExistence type="predicted"/>